<dbReference type="Proteomes" id="UP001242480">
    <property type="component" value="Unassembled WGS sequence"/>
</dbReference>
<keyword evidence="2" id="KW-1185">Reference proteome</keyword>
<evidence type="ECO:0000313" key="2">
    <source>
        <dbReference type="Proteomes" id="UP001242480"/>
    </source>
</evidence>
<reference evidence="1 2" key="1">
    <citation type="submission" date="2023-07" db="EMBL/GenBank/DDBJ databases">
        <title>Genomic Encyclopedia of Type Strains, Phase IV (KMG-IV): sequencing the most valuable type-strain genomes for metagenomic binning, comparative biology and taxonomic classification.</title>
        <authorList>
            <person name="Goeker M."/>
        </authorList>
    </citation>
    <scope>NUCLEOTIDE SEQUENCE [LARGE SCALE GENOMIC DNA]</scope>
    <source>
        <strain evidence="1 2">DSM 19619</strain>
    </source>
</reference>
<sequence>MIEYGSEFATLLESYHPTATVIRMDAARLSRIELQTGARAGAVISGLPLLSMPTCKVMRILDGAFRHLAPGGGVCQFAYAARCPVARPFLDRLGLRSIFIGRTMLNAPPASVYRICRRRPWMGSAQGDGAGPASTG</sequence>
<name>A0ABU0JJZ7_9HYPH</name>
<accession>A0ABU0JJZ7</accession>
<evidence type="ECO:0000313" key="1">
    <source>
        <dbReference type="EMBL" id="MDQ0474609.1"/>
    </source>
</evidence>
<dbReference type="InterPro" id="IPR029063">
    <property type="entry name" value="SAM-dependent_MTases_sf"/>
</dbReference>
<dbReference type="SUPFAM" id="SSF53335">
    <property type="entry name" value="S-adenosyl-L-methionine-dependent methyltransferases"/>
    <property type="match status" value="1"/>
</dbReference>
<comment type="caution">
    <text evidence="1">The sequence shown here is derived from an EMBL/GenBank/DDBJ whole genome shotgun (WGS) entry which is preliminary data.</text>
</comment>
<protein>
    <submittedName>
        <fullName evidence="1">Phospholipid N-methyltransferase</fullName>
    </submittedName>
</protein>
<proteinExistence type="predicted"/>
<gene>
    <name evidence="1" type="ORF">QO011_007650</name>
</gene>
<organism evidence="1 2">
    <name type="scientific">Labrys wisconsinensis</name>
    <dbReference type="NCBI Taxonomy" id="425677"/>
    <lineage>
        <taxon>Bacteria</taxon>
        <taxon>Pseudomonadati</taxon>
        <taxon>Pseudomonadota</taxon>
        <taxon>Alphaproteobacteria</taxon>
        <taxon>Hyphomicrobiales</taxon>
        <taxon>Xanthobacteraceae</taxon>
        <taxon>Labrys</taxon>
    </lineage>
</organism>
<dbReference type="EMBL" id="JAUSVX010000024">
    <property type="protein sequence ID" value="MDQ0474609.1"/>
    <property type="molecule type" value="Genomic_DNA"/>
</dbReference>